<dbReference type="CDD" id="cd08021">
    <property type="entry name" value="M20_Acy1_YhaA-like"/>
    <property type="match status" value="1"/>
</dbReference>
<feature type="binding site" evidence="5">
    <location>
        <position position="139"/>
    </location>
    <ligand>
        <name>Mn(2+)</name>
        <dbReference type="ChEBI" id="CHEBI:29035"/>
        <label>2</label>
    </ligand>
</feature>
<dbReference type="FunFam" id="3.40.630.10:FF:000006">
    <property type="entry name" value="N-acetyldiaminopimelate deacetylase"/>
    <property type="match status" value="1"/>
</dbReference>
<dbReference type="Pfam" id="PF07687">
    <property type="entry name" value="M20_dimer"/>
    <property type="match status" value="1"/>
</dbReference>
<feature type="binding site" evidence="5">
    <location>
        <position position="103"/>
    </location>
    <ligand>
        <name>Mn(2+)</name>
        <dbReference type="ChEBI" id="CHEBI:29035"/>
        <label>2</label>
    </ligand>
</feature>
<dbReference type="RefSeq" id="WP_323465896.1">
    <property type="nucleotide sequence ID" value="NZ_CP144224.1"/>
</dbReference>
<dbReference type="InterPro" id="IPR017439">
    <property type="entry name" value="Amidohydrolase"/>
</dbReference>
<dbReference type="Gene3D" id="3.40.630.10">
    <property type="entry name" value="Zn peptidases"/>
    <property type="match status" value="1"/>
</dbReference>
<reference evidence="7" key="1">
    <citation type="submission" date="2023-10" db="EMBL/GenBank/DDBJ databases">
        <title>Screening of Alkalihalophilus pseudofirmusBZ-TG-HK211 and Its Alleviation of Salt Stress on Rapeseed Growth.</title>
        <authorList>
            <person name="Zhao B."/>
            <person name="Guo T."/>
        </authorList>
    </citation>
    <scope>NUCLEOTIDE SEQUENCE</scope>
    <source>
        <strain evidence="7">BZ-TG-HK211</strain>
    </source>
</reference>
<dbReference type="PANTHER" id="PTHR11014">
    <property type="entry name" value="PEPTIDASE M20 FAMILY MEMBER"/>
    <property type="match status" value="1"/>
</dbReference>
<dbReference type="GO" id="GO:0046872">
    <property type="term" value="F:metal ion binding"/>
    <property type="evidence" value="ECO:0007669"/>
    <property type="project" value="UniProtKB-KW"/>
</dbReference>
<evidence type="ECO:0000256" key="5">
    <source>
        <dbReference type="PIRSR" id="PIRSR005962-1"/>
    </source>
</evidence>
<dbReference type="InterPro" id="IPR002933">
    <property type="entry name" value="Peptidase_M20"/>
</dbReference>
<accession>A0AAJ2KUX7</accession>
<comment type="similarity">
    <text evidence="1">Belongs to the peptidase M20 family.</text>
</comment>
<evidence type="ECO:0000259" key="6">
    <source>
        <dbReference type="Pfam" id="PF07687"/>
    </source>
</evidence>
<dbReference type="AlphaFoldDB" id="A0AAJ2KUX7"/>
<evidence type="ECO:0000256" key="4">
    <source>
        <dbReference type="ARBA" id="ARBA00052737"/>
    </source>
</evidence>
<dbReference type="FunFam" id="3.30.70.360:FF:000001">
    <property type="entry name" value="N-acetyldiaminopimelate deacetylase"/>
    <property type="match status" value="1"/>
</dbReference>
<keyword evidence="2 5" id="KW-0479">Metal-binding</keyword>
<feature type="binding site" evidence="5">
    <location>
        <position position="105"/>
    </location>
    <ligand>
        <name>Mn(2+)</name>
        <dbReference type="ChEBI" id="CHEBI:29035"/>
        <label>2</label>
    </ligand>
</feature>
<organism evidence="7 8">
    <name type="scientific">Alkalihalophilus pseudofirmus</name>
    <name type="common">Bacillus pseudofirmus</name>
    <dbReference type="NCBI Taxonomy" id="79885"/>
    <lineage>
        <taxon>Bacteria</taxon>
        <taxon>Bacillati</taxon>
        <taxon>Bacillota</taxon>
        <taxon>Bacilli</taxon>
        <taxon>Bacillales</taxon>
        <taxon>Bacillaceae</taxon>
        <taxon>Alkalihalophilus</taxon>
    </lineage>
</organism>
<proteinExistence type="inferred from homology"/>
<dbReference type="Pfam" id="PF01546">
    <property type="entry name" value="Peptidase_M20"/>
    <property type="match status" value="1"/>
</dbReference>
<dbReference type="GO" id="GO:0050118">
    <property type="term" value="F:N-acetyldiaminopimelate deacetylase activity"/>
    <property type="evidence" value="ECO:0007669"/>
    <property type="project" value="UniProtKB-ARBA"/>
</dbReference>
<protein>
    <submittedName>
        <fullName evidence="7">M20 family metallopeptidase</fullName>
    </submittedName>
</protein>
<evidence type="ECO:0000256" key="2">
    <source>
        <dbReference type="ARBA" id="ARBA00022723"/>
    </source>
</evidence>
<dbReference type="SUPFAM" id="SSF53187">
    <property type="entry name" value="Zn-dependent exopeptidases"/>
    <property type="match status" value="1"/>
</dbReference>
<feature type="binding site" evidence="5">
    <location>
        <position position="164"/>
    </location>
    <ligand>
        <name>Mn(2+)</name>
        <dbReference type="ChEBI" id="CHEBI:29035"/>
        <label>2</label>
    </ligand>
</feature>
<dbReference type="Proteomes" id="UP001285636">
    <property type="component" value="Unassembled WGS sequence"/>
</dbReference>
<dbReference type="InterPro" id="IPR011650">
    <property type="entry name" value="Peptidase_M20_dimer"/>
</dbReference>
<dbReference type="GO" id="GO:0019877">
    <property type="term" value="P:diaminopimelate biosynthetic process"/>
    <property type="evidence" value="ECO:0007669"/>
    <property type="project" value="UniProtKB-ARBA"/>
</dbReference>
<evidence type="ECO:0000313" key="7">
    <source>
        <dbReference type="EMBL" id="MDV2884288.1"/>
    </source>
</evidence>
<comment type="cofactor">
    <cofactor evidence="5">
        <name>Mn(2+)</name>
        <dbReference type="ChEBI" id="CHEBI:29035"/>
    </cofactor>
    <text evidence="5">The Mn(2+) ion enhances activity.</text>
</comment>
<evidence type="ECO:0000256" key="1">
    <source>
        <dbReference type="ARBA" id="ARBA00006153"/>
    </source>
</evidence>
<sequence length="408" mass="44332">MIDQLHKTLETYYPEMVELRRTLHQHPELSFEEEQTPAMIADYLEKLGIEVKRNVGGRGVVGYIRGAKPGKTVALRADFDALPIQEETGLPFASETPGVMHACGHDGHTATLLVVAKVLMENQQNLEGTVVLIHQFAEELAPGGAIAMISDGCLEGVDAIFGTHLWSTMPLGEIGYRRDAIMAAADRFEIDFKGRGGHGASPHETVDAIAVGTSVVQNLQHIVSRNVDPLKSAVLSVGSFHAGGAFNVIADSAKIVGTVRTFETDVQDMMIERMEQVTKGVCDAMGATYDFLYKKGYPAVINDPFETDRFVGTATKLQGEDLVKEMAPVMGGEDFAYYLQHVPGTFFFTGAGNVEKGIVYPHHHPKFDFDESAMLVAAKLLLSVALDFLSDKNSSLLKTQSKEADATS</sequence>
<dbReference type="NCBIfam" id="TIGR01891">
    <property type="entry name" value="amidohydrolases"/>
    <property type="match status" value="1"/>
</dbReference>
<feature type="binding site" evidence="5">
    <location>
        <position position="363"/>
    </location>
    <ligand>
        <name>Mn(2+)</name>
        <dbReference type="ChEBI" id="CHEBI:29035"/>
        <label>2</label>
    </ligand>
</feature>
<dbReference type="Gene3D" id="3.30.70.360">
    <property type="match status" value="1"/>
</dbReference>
<feature type="domain" description="Peptidase M20 dimerisation" evidence="6">
    <location>
        <begin position="187"/>
        <end position="277"/>
    </location>
</feature>
<comment type="caution">
    <text evidence="7">The sequence shown here is derived from an EMBL/GenBank/DDBJ whole genome shotgun (WGS) entry which is preliminary data.</text>
</comment>
<evidence type="ECO:0000256" key="3">
    <source>
        <dbReference type="ARBA" id="ARBA00022801"/>
    </source>
</evidence>
<dbReference type="EMBL" id="JAWJAY010000001">
    <property type="protein sequence ID" value="MDV2884288.1"/>
    <property type="molecule type" value="Genomic_DNA"/>
</dbReference>
<evidence type="ECO:0000313" key="8">
    <source>
        <dbReference type="Proteomes" id="UP001285636"/>
    </source>
</evidence>
<gene>
    <name evidence="7" type="ORF">RYX45_03795</name>
</gene>
<dbReference type="InterPro" id="IPR036264">
    <property type="entry name" value="Bact_exopeptidase_dim_dom"/>
</dbReference>
<dbReference type="PIRSF" id="PIRSF005962">
    <property type="entry name" value="Pept_M20D_amidohydro"/>
    <property type="match status" value="1"/>
</dbReference>
<keyword evidence="5" id="KW-0464">Manganese</keyword>
<name>A0AAJ2KUX7_ALKPS</name>
<comment type="catalytic activity">
    <reaction evidence="4">
        <text>N-acetyl-L-cysteine + H2O = L-cysteine + acetate</text>
        <dbReference type="Rhea" id="RHEA:75515"/>
        <dbReference type="ChEBI" id="CHEBI:15377"/>
        <dbReference type="ChEBI" id="CHEBI:30089"/>
        <dbReference type="ChEBI" id="CHEBI:35235"/>
        <dbReference type="ChEBI" id="CHEBI:78236"/>
    </reaction>
    <physiologicalReaction direction="left-to-right" evidence="4">
        <dbReference type="Rhea" id="RHEA:75516"/>
    </physiologicalReaction>
</comment>
<dbReference type="PANTHER" id="PTHR11014:SF63">
    <property type="entry name" value="METALLOPEPTIDASE, PUTATIVE (AFU_ORTHOLOGUE AFUA_6G09600)-RELATED"/>
    <property type="match status" value="1"/>
</dbReference>
<dbReference type="SUPFAM" id="SSF55031">
    <property type="entry name" value="Bacterial exopeptidase dimerisation domain"/>
    <property type="match status" value="1"/>
</dbReference>
<keyword evidence="3" id="KW-0378">Hydrolase</keyword>